<dbReference type="OrthoDB" id="160405at2759"/>
<dbReference type="GO" id="GO:0005789">
    <property type="term" value="C:endoplasmic reticulum membrane"/>
    <property type="evidence" value="ECO:0007669"/>
    <property type="project" value="TreeGrafter"/>
</dbReference>
<evidence type="ECO:0000256" key="5">
    <source>
        <dbReference type="ARBA" id="ARBA00023329"/>
    </source>
</evidence>
<dbReference type="GO" id="GO:0031410">
    <property type="term" value="C:cytoplasmic vesicle"/>
    <property type="evidence" value="ECO:0007669"/>
    <property type="project" value="UniProtKB-KW"/>
</dbReference>
<dbReference type="Proteomes" id="UP000053664">
    <property type="component" value="Unassembled WGS sequence"/>
</dbReference>
<name>A0A061H7Q0_9BASI</name>
<evidence type="ECO:0000256" key="1">
    <source>
        <dbReference type="ARBA" id="ARBA00022692"/>
    </source>
</evidence>
<dbReference type="GeneID" id="19320024"/>
<evidence type="ECO:0000256" key="3">
    <source>
        <dbReference type="ARBA" id="ARBA00022989"/>
    </source>
</evidence>
<organism evidence="8 9">
    <name type="scientific">Pseudozyma flocculosa PF-1</name>
    <dbReference type="NCBI Taxonomy" id="1277687"/>
    <lineage>
        <taxon>Eukaryota</taxon>
        <taxon>Fungi</taxon>
        <taxon>Dikarya</taxon>
        <taxon>Basidiomycota</taxon>
        <taxon>Ustilaginomycotina</taxon>
        <taxon>Ustilaginomycetes</taxon>
        <taxon>Ustilaginales</taxon>
        <taxon>Ustilaginaceae</taxon>
        <taxon>Pseudozyma</taxon>
    </lineage>
</organism>
<dbReference type="EMBL" id="KE361644">
    <property type="protein sequence ID" value="EPQ26621.1"/>
    <property type="molecule type" value="Genomic_DNA"/>
</dbReference>
<proteinExistence type="predicted"/>
<dbReference type="RefSeq" id="XP_007881668.1">
    <property type="nucleotide sequence ID" value="XM_007883477.1"/>
</dbReference>
<protein>
    <recommendedName>
        <fullName evidence="10">Vacuolar ATPase assembly integral membrane protein VMA21</fullName>
    </recommendedName>
</protein>
<evidence type="ECO:0000256" key="7">
    <source>
        <dbReference type="SAM" id="Phobius"/>
    </source>
</evidence>
<keyword evidence="5" id="KW-0968">Cytoplasmic vesicle</keyword>
<dbReference type="PANTHER" id="PTHR31792">
    <property type="entry name" value="VACUOLAR ATPASE ASSEMBLY INTEGRAL MEMBRANE PROTEIN VMA21"/>
    <property type="match status" value="1"/>
</dbReference>
<dbReference type="HOGENOM" id="CLU_154717_0_0_1"/>
<feature type="compositionally biased region" description="Low complexity" evidence="6">
    <location>
        <begin position="89"/>
        <end position="98"/>
    </location>
</feature>
<feature type="region of interest" description="Disordered" evidence="6">
    <location>
        <begin position="84"/>
        <end position="104"/>
    </location>
</feature>
<dbReference type="Pfam" id="PF09446">
    <property type="entry name" value="VMA21"/>
    <property type="match status" value="1"/>
</dbReference>
<dbReference type="GO" id="GO:0070072">
    <property type="term" value="P:vacuolar proton-transporting V-type ATPase complex assembly"/>
    <property type="evidence" value="ECO:0007669"/>
    <property type="project" value="InterPro"/>
</dbReference>
<keyword evidence="2" id="KW-0256">Endoplasmic reticulum</keyword>
<evidence type="ECO:0000313" key="9">
    <source>
        <dbReference type="Proteomes" id="UP000053664"/>
    </source>
</evidence>
<keyword evidence="4 7" id="KW-0472">Membrane</keyword>
<dbReference type="AlphaFoldDB" id="A0A061H7Q0"/>
<sequence length="104" mass="11149">MPSQLDVSPSKVAPRGKDPAQRVYIKFLVFSITLFVAPLSAFFLAKDRWLDGNATYAGGLAAIVVNIVLVAYIVSAFLEDKDDAAPSRTATTKTTTAGEAKKDK</sequence>
<dbReference type="KEGG" id="pfp:PFL1_05942"/>
<evidence type="ECO:0000256" key="6">
    <source>
        <dbReference type="SAM" id="MobiDB-lite"/>
    </source>
</evidence>
<evidence type="ECO:0000256" key="4">
    <source>
        <dbReference type="ARBA" id="ARBA00023136"/>
    </source>
</evidence>
<reference evidence="8 9" key="1">
    <citation type="journal article" date="2013" name="Plant Cell">
        <title>The transition from a phytopathogenic smut ancestor to an anamorphic biocontrol agent deciphered by comparative whole-genome analysis.</title>
        <authorList>
            <person name="Lefebvre F."/>
            <person name="Joly D.L."/>
            <person name="Labbe C."/>
            <person name="Teichmann B."/>
            <person name="Linning R."/>
            <person name="Belzile F."/>
            <person name="Bakkeren G."/>
            <person name="Belanger R.R."/>
        </authorList>
    </citation>
    <scope>NUCLEOTIDE SEQUENCE [LARGE SCALE GENOMIC DNA]</scope>
    <source>
        <strain evidence="8 9">PF-1</strain>
    </source>
</reference>
<dbReference type="PANTHER" id="PTHR31792:SF3">
    <property type="entry name" value="VACUOLAR ATPASE ASSEMBLY INTEGRAL MEMBRANE PROTEIN VMA21"/>
    <property type="match status" value="1"/>
</dbReference>
<dbReference type="InterPro" id="IPR019013">
    <property type="entry name" value="Vma21"/>
</dbReference>
<gene>
    <name evidence="8" type="ORF">PFL1_05942</name>
</gene>
<keyword evidence="1 7" id="KW-0812">Transmembrane</keyword>
<dbReference type="eggNOG" id="ENOG502RE5H">
    <property type="taxonomic scope" value="Eukaryota"/>
</dbReference>
<evidence type="ECO:0008006" key="10">
    <source>
        <dbReference type="Google" id="ProtNLM"/>
    </source>
</evidence>
<accession>A0A061H7Q0</accession>
<evidence type="ECO:0000256" key="2">
    <source>
        <dbReference type="ARBA" id="ARBA00022824"/>
    </source>
</evidence>
<feature type="transmembrane region" description="Helical" evidence="7">
    <location>
        <begin position="23"/>
        <end position="44"/>
    </location>
</feature>
<keyword evidence="3 7" id="KW-1133">Transmembrane helix</keyword>
<feature type="transmembrane region" description="Helical" evidence="7">
    <location>
        <begin position="56"/>
        <end position="78"/>
    </location>
</feature>
<evidence type="ECO:0000313" key="8">
    <source>
        <dbReference type="EMBL" id="EPQ26621.1"/>
    </source>
</evidence>